<reference evidence="1" key="1">
    <citation type="submission" date="2020-04" db="EMBL/GenBank/DDBJ databases">
        <title>A chromosome-scale assembly and high-density genetic map of the yellow drum (Nibea albiflora) genome.</title>
        <authorList>
            <person name="Xu D."/>
            <person name="Zhang W."/>
            <person name="Chen R."/>
            <person name="Tan P."/>
            <person name="Wang L."/>
            <person name="Song H."/>
            <person name="Tian L."/>
            <person name="Zhu Q."/>
            <person name="Wang B."/>
        </authorList>
    </citation>
    <scope>NUCLEOTIDE SEQUENCE</scope>
    <source>
        <strain evidence="1">ZJHYS-2018</strain>
    </source>
</reference>
<organism evidence="1 2">
    <name type="scientific">Nibea albiflora</name>
    <name type="common">Yellow drum</name>
    <name type="synonym">Corvina albiflora</name>
    <dbReference type="NCBI Taxonomy" id="240163"/>
    <lineage>
        <taxon>Eukaryota</taxon>
        <taxon>Metazoa</taxon>
        <taxon>Chordata</taxon>
        <taxon>Craniata</taxon>
        <taxon>Vertebrata</taxon>
        <taxon>Euteleostomi</taxon>
        <taxon>Actinopterygii</taxon>
        <taxon>Neopterygii</taxon>
        <taxon>Teleostei</taxon>
        <taxon>Neoteleostei</taxon>
        <taxon>Acanthomorphata</taxon>
        <taxon>Eupercaria</taxon>
        <taxon>Sciaenidae</taxon>
        <taxon>Nibea</taxon>
    </lineage>
</organism>
<evidence type="ECO:0000313" key="1">
    <source>
        <dbReference type="EMBL" id="KAG8008744.1"/>
    </source>
</evidence>
<gene>
    <name evidence="1" type="primary">PRDM9.2</name>
    <name evidence="1" type="ORF">GBF38_010355</name>
</gene>
<protein>
    <submittedName>
        <fullName evidence="1">Histone-lysine N-methyltransferase PRDM9</fullName>
    </submittedName>
</protein>
<sequence>MLSRILFVCLSLSLYSAGSSLSCRWVDHKFRQHSETSLDLLSTMANNSTNSTEDAEVEDTVAFPNDLYSQASKASAEDKLHFTAQVLEEAAALFEEDHSNASWEENTVENFVNVVNQQAGGLRSCSALMSGRSSGVEWVETTEEIVITEECAPPENNTSAVISVIEPAETPIQRLLDTVGHEDNPEAHNGFYCDECLTLFQDQSDPANIGGPSFVLDFPMKSGVPQRALLTLPYGLTIGRSSIPFAGVGVINHGPVMSPGMHFGPYEGEVTTRENAAASDFSWEIYKGKDEYEYIDGARESHSNWMRYVNWARNKDETNLLAVQYKGSILYHCCRTIHPGDELMVWPSSKLLTNFSEAWSQVWLMKLNASESNTTGTAQVLLCSHCQLSFTTEAFLQRHTECFHMQPKADCTPPAEPENPASSADSLVELTVDPVESNTCGDCGKIFKQIPHLRRHKLCVHSNKRPYCCPQCRRSFSQASGLIRHQLVHKKEAVIKDADIVPDQSTVVSEKNDSLTDADPAVTKETKEVDAGENLEEAMDITETESSSVGEAETSQSTCSDCGKSFTNEAALRKHKVTVHERLRPYVCTVCQTCFGQYNDLTRHLRRHQKRSKSTEPINPVPEESTTMPFSCAECSRAFPSVDALQQHISQSHSGEIIVEIQDDDSPPAADDQSNDPDFIPQASVAESTLKRSSQRPQRLGARSKISAITKLIAPKRRAAICKKPLPGAAQAEGSSAEPEATVDTNGKLTKYKWFSCNRCKRTYANPEELKVHKCTLRQHKCGQCGATFNKSGFLKRHEQMVHTNAKSYSCDRCGKAFATSANLKQHQKSNTCMKYHCTSELFPCSFCQFSFTMKSYLIKHIKRHHPVEYLSLCDSDSLTDQLEEEEGEKERACPHCGKKCASAKAFKSHACLQQVKVLYLCTDCGKGFTNPYSLKQHQRIHTGEKPYNCPQCTKSFSYAGQLNVHLRTHTGEKPYLCTHCGESFRQSGDLKRHERKHTGVRPYSCPECCKSFSRPQSLKAHQMLHLGQRMFKCTQCGKSFSRNYHLRRHHQKMHL</sequence>
<dbReference type="EMBL" id="CM024806">
    <property type="protein sequence ID" value="KAG8008744.1"/>
    <property type="molecule type" value="Genomic_DNA"/>
</dbReference>
<name>A0ACB7F2K3_NIBAL</name>
<evidence type="ECO:0000313" key="2">
    <source>
        <dbReference type="Proteomes" id="UP000805704"/>
    </source>
</evidence>
<comment type="caution">
    <text evidence="1">The sequence shown here is derived from an EMBL/GenBank/DDBJ whole genome shotgun (WGS) entry which is preliminary data.</text>
</comment>
<accession>A0ACB7F2K3</accession>
<dbReference type="Proteomes" id="UP000805704">
    <property type="component" value="Chromosome 18"/>
</dbReference>
<proteinExistence type="predicted"/>
<keyword evidence="2" id="KW-1185">Reference proteome</keyword>